<feature type="domain" description="Prepilin type IV endopeptidase peptidase" evidence="8">
    <location>
        <begin position="102"/>
        <end position="196"/>
    </location>
</feature>
<evidence type="ECO:0000259" key="8">
    <source>
        <dbReference type="Pfam" id="PF01478"/>
    </source>
</evidence>
<dbReference type="InterPro" id="IPR000045">
    <property type="entry name" value="Prepilin_IV_endopep_pep"/>
</dbReference>
<evidence type="ECO:0000256" key="6">
    <source>
        <dbReference type="ARBA" id="ARBA00023136"/>
    </source>
</evidence>
<dbReference type="Proteomes" id="UP000243706">
    <property type="component" value="Chromosome 1"/>
</dbReference>
<feature type="transmembrane region" description="Helical" evidence="7">
    <location>
        <begin position="175"/>
        <end position="201"/>
    </location>
</feature>
<name>A0A240C2L9_9STAP</name>
<organism evidence="10 11">
    <name type="scientific">Staphylococcus muscae</name>
    <dbReference type="NCBI Taxonomy" id="1294"/>
    <lineage>
        <taxon>Bacteria</taxon>
        <taxon>Bacillati</taxon>
        <taxon>Bacillota</taxon>
        <taxon>Bacilli</taxon>
        <taxon>Bacillales</taxon>
        <taxon>Staphylococcaceae</taxon>
        <taxon>Staphylococcus</taxon>
    </lineage>
</organism>
<feature type="transmembrane region" description="Helical" evidence="7">
    <location>
        <begin position="213"/>
        <end position="235"/>
    </location>
</feature>
<keyword evidence="4 7" id="KW-0812">Transmembrane</keyword>
<dbReference type="PANTHER" id="PTHR30487">
    <property type="entry name" value="TYPE 4 PREPILIN-LIKE PROTEINS LEADER PEPTIDE-PROCESSING ENZYME"/>
    <property type="match status" value="1"/>
</dbReference>
<accession>A0A240C2L9</accession>
<feature type="transmembrane region" description="Helical" evidence="7">
    <location>
        <begin position="146"/>
        <end position="163"/>
    </location>
</feature>
<dbReference type="InterPro" id="IPR050882">
    <property type="entry name" value="Prepilin_peptidase/N-MTase"/>
</dbReference>
<protein>
    <submittedName>
        <fullName evidence="10">Type III leader peptidase family protein</fullName>
    </submittedName>
</protein>
<keyword evidence="6 7" id="KW-0472">Membrane</keyword>
<dbReference type="GO" id="GO:0005886">
    <property type="term" value="C:plasma membrane"/>
    <property type="evidence" value="ECO:0007669"/>
    <property type="project" value="UniProtKB-SubCell"/>
</dbReference>
<evidence type="ECO:0000256" key="4">
    <source>
        <dbReference type="ARBA" id="ARBA00022692"/>
    </source>
</evidence>
<evidence type="ECO:0000259" key="9">
    <source>
        <dbReference type="Pfam" id="PF06750"/>
    </source>
</evidence>
<dbReference type="GO" id="GO:0006465">
    <property type="term" value="P:signal peptide processing"/>
    <property type="evidence" value="ECO:0007669"/>
    <property type="project" value="TreeGrafter"/>
</dbReference>
<dbReference type="PANTHER" id="PTHR30487:SF0">
    <property type="entry name" value="PREPILIN LEADER PEPTIDASE_N-METHYLTRANSFERASE-RELATED"/>
    <property type="match status" value="1"/>
</dbReference>
<comment type="similarity">
    <text evidence="2">Belongs to the peptidase A24 family.</text>
</comment>
<reference evidence="10 11" key="1">
    <citation type="submission" date="2017-06" db="EMBL/GenBank/DDBJ databases">
        <authorList>
            <consortium name="Pathogen Informatics"/>
        </authorList>
    </citation>
    <scope>NUCLEOTIDE SEQUENCE [LARGE SCALE GENOMIC DNA]</scope>
    <source>
        <strain evidence="10 11">NCTC13833</strain>
    </source>
</reference>
<dbReference type="OrthoDB" id="9789291at2"/>
<evidence type="ECO:0000313" key="10">
    <source>
        <dbReference type="EMBL" id="SNW02224.1"/>
    </source>
</evidence>
<sequence length="239" mass="27351">MGILLLFFLGSAMMSFLMQLADIRHLSIQQLFSRSCCRACEQQLALYDTIPLLSFIVLKGYCRHCHSPIPKDLFIAEIIGGCIVILPIYATLFLNTTLFYTISFLLLVMMFQDIRCLIVPHRFLFLLFTCSLFLTGLSSFTLKQFVLMAVLLVCSLCLHRYIGMGDFKLLMTLSILLPPSFLLFIIWLTFPIGLLLFPLFYYCRFFSPPHYPLVPAIYLSFNVVAFFYPTLLALLGGII</sequence>
<evidence type="ECO:0000256" key="2">
    <source>
        <dbReference type="ARBA" id="ARBA00005801"/>
    </source>
</evidence>
<dbReference type="Gene3D" id="1.20.120.1220">
    <property type="match status" value="1"/>
</dbReference>
<evidence type="ECO:0000313" key="11">
    <source>
        <dbReference type="Proteomes" id="UP000243706"/>
    </source>
</evidence>
<dbReference type="GO" id="GO:0004190">
    <property type="term" value="F:aspartic-type endopeptidase activity"/>
    <property type="evidence" value="ECO:0007669"/>
    <property type="project" value="InterPro"/>
</dbReference>
<dbReference type="RefSeq" id="WP_095116579.1">
    <property type="nucleotide sequence ID" value="NZ_BMCB01000005.1"/>
</dbReference>
<dbReference type="Pfam" id="PF06750">
    <property type="entry name" value="A24_N_bact"/>
    <property type="match status" value="1"/>
</dbReference>
<evidence type="ECO:0000256" key="7">
    <source>
        <dbReference type="SAM" id="Phobius"/>
    </source>
</evidence>
<dbReference type="Pfam" id="PF01478">
    <property type="entry name" value="Peptidase_A24"/>
    <property type="match status" value="1"/>
</dbReference>
<evidence type="ECO:0000256" key="5">
    <source>
        <dbReference type="ARBA" id="ARBA00022989"/>
    </source>
</evidence>
<evidence type="ECO:0000256" key="1">
    <source>
        <dbReference type="ARBA" id="ARBA00004651"/>
    </source>
</evidence>
<dbReference type="AlphaFoldDB" id="A0A240C2L9"/>
<dbReference type="EMBL" id="LT906464">
    <property type="protein sequence ID" value="SNW02224.1"/>
    <property type="molecule type" value="Genomic_DNA"/>
</dbReference>
<evidence type="ECO:0000256" key="3">
    <source>
        <dbReference type="ARBA" id="ARBA00022475"/>
    </source>
</evidence>
<keyword evidence="3" id="KW-1003">Cell membrane</keyword>
<gene>
    <name evidence="10" type="ORF">SAMEA4412661_00989</name>
</gene>
<comment type="subcellular location">
    <subcellularLocation>
        <location evidence="1">Cell membrane</location>
        <topology evidence="1">Multi-pass membrane protein</topology>
    </subcellularLocation>
</comment>
<dbReference type="InterPro" id="IPR010627">
    <property type="entry name" value="Prepilin_pept_A24_N"/>
</dbReference>
<feature type="domain" description="Prepilin peptidase A24 N-terminal" evidence="9">
    <location>
        <begin position="9"/>
        <end position="87"/>
    </location>
</feature>
<keyword evidence="5 7" id="KW-1133">Transmembrane helix</keyword>
<feature type="transmembrane region" description="Helical" evidence="7">
    <location>
        <begin position="123"/>
        <end position="140"/>
    </location>
</feature>
<dbReference type="KEGG" id="smus:C7J88_01690"/>
<proteinExistence type="inferred from homology"/>